<protein>
    <submittedName>
        <fullName evidence="2">Uncharacterized protein</fullName>
    </submittedName>
</protein>
<feature type="region of interest" description="Disordered" evidence="1">
    <location>
        <begin position="185"/>
        <end position="205"/>
    </location>
</feature>
<dbReference type="AlphaFoldDB" id="A0A246J8F9"/>
<keyword evidence="3" id="KW-1185">Reference proteome</keyword>
<evidence type="ECO:0000313" key="2">
    <source>
        <dbReference type="EMBL" id="OWQ88789.1"/>
    </source>
</evidence>
<gene>
    <name evidence="2" type="ORF">CDN99_15015</name>
</gene>
<organism evidence="2 3">
    <name type="scientific">Roseateles aquatilis</name>
    <dbReference type="NCBI Taxonomy" id="431061"/>
    <lineage>
        <taxon>Bacteria</taxon>
        <taxon>Pseudomonadati</taxon>
        <taxon>Pseudomonadota</taxon>
        <taxon>Betaproteobacteria</taxon>
        <taxon>Burkholderiales</taxon>
        <taxon>Sphaerotilaceae</taxon>
        <taxon>Roseateles</taxon>
    </lineage>
</organism>
<name>A0A246J8F9_9BURK</name>
<dbReference type="EMBL" id="NIOF01000006">
    <property type="protein sequence ID" value="OWQ88789.1"/>
    <property type="molecule type" value="Genomic_DNA"/>
</dbReference>
<accession>A0A246J8F9</accession>
<evidence type="ECO:0000256" key="1">
    <source>
        <dbReference type="SAM" id="MobiDB-lite"/>
    </source>
</evidence>
<proteinExistence type="predicted"/>
<sequence>MEEMRNGNWPARPAQGLLMAALAQAVVELPGFPSDAGLCVADFTGASDKCFACSKGPDDRYVLLVTTARLDQRAGYRVGTRPGVFDERRPPGFPEGSDGFFRALIAVMGRHLQPLLDTLPGDPGSRLERLRTLAFRQMAQWRPSHVDELARDAPRSATWLPAPVALGYIDPDKLIDRLLRETPADGLDAWNDAPRGGARSMGPPP</sequence>
<evidence type="ECO:0000313" key="3">
    <source>
        <dbReference type="Proteomes" id="UP000197468"/>
    </source>
</evidence>
<dbReference type="Proteomes" id="UP000197468">
    <property type="component" value="Unassembled WGS sequence"/>
</dbReference>
<reference evidence="2 3" key="1">
    <citation type="journal article" date="2008" name="Int. J. Syst. Evol. Microbiol.">
        <title>Description of Roseateles aquatilis sp. nov. and Roseateles terrae sp. nov., in the class Betaproteobacteria, and emended description of the genus Roseateles.</title>
        <authorList>
            <person name="Gomila M."/>
            <person name="Bowien B."/>
            <person name="Falsen E."/>
            <person name="Moore E.R."/>
            <person name="Lalucat J."/>
        </authorList>
    </citation>
    <scope>NUCLEOTIDE SEQUENCE [LARGE SCALE GENOMIC DNA]</scope>
    <source>
        <strain evidence="2 3">CCUG 48205</strain>
    </source>
</reference>
<comment type="caution">
    <text evidence="2">The sequence shown here is derived from an EMBL/GenBank/DDBJ whole genome shotgun (WGS) entry which is preliminary data.</text>
</comment>